<dbReference type="GO" id="GO:0015421">
    <property type="term" value="F:ABC-type oligopeptide transporter activity"/>
    <property type="evidence" value="ECO:0007669"/>
    <property type="project" value="TreeGrafter"/>
</dbReference>
<feature type="transmembrane region" description="Helical" evidence="9">
    <location>
        <begin position="911"/>
        <end position="932"/>
    </location>
</feature>
<evidence type="ECO:0000256" key="2">
    <source>
        <dbReference type="ARBA" id="ARBA00022448"/>
    </source>
</evidence>
<feature type="domain" description="ABC transmembrane type-1" evidence="11">
    <location>
        <begin position="692"/>
        <end position="973"/>
    </location>
</feature>
<dbReference type="InterPro" id="IPR017871">
    <property type="entry name" value="ABC_transporter-like_CS"/>
</dbReference>
<protein>
    <submittedName>
        <fullName evidence="12">Multidrug resistance ABC transporter ATP-binding and permease protein</fullName>
    </submittedName>
</protein>
<evidence type="ECO:0000256" key="5">
    <source>
        <dbReference type="ARBA" id="ARBA00022741"/>
    </source>
</evidence>
<evidence type="ECO:0000259" key="10">
    <source>
        <dbReference type="PROSITE" id="PS50893"/>
    </source>
</evidence>
<evidence type="ECO:0000259" key="11">
    <source>
        <dbReference type="PROSITE" id="PS50929"/>
    </source>
</evidence>
<feature type="transmembrane region" description="Helical" evidence="9">
    <location>
        <begin position="806"/>
        <end position="826"/>
    </location>
</feature>
<comment type="caution">
    <text evidence="12">The sequence shown here is derived from an EMBL/GenBank/DDBJ whole genome shotgun (WGS) entry which is preliminary data.</text>
</comment>
<dbReference type="Proteomes" id="UP000017944">
    <property type="component" value="Unassembled WGS sequence"/>
</dbReference>
<feature type="domain" description="ABC transporter" evidence="10">
    <location>
        <begin position="1005"/>
        <end position="1242"/>
    </location>
</feature>
<evidence type="ECO:0000256" key="6">
    <source>
        <dbReference type="ARBA" id="ARBA00022840"/>
    </source>
</evidence>
<keyword evidence="8 9" id="KW-0472">Membrane</keyword>
<dbReference type="GO" id="GO:0005524">
    <property type="term" value="F:ATP binding"/>
    <property type="evidence" value="ECO:0007669"/>
    <property type="project" value="UniProtKB-KW"/>
</dbReference>
<dbReference type="SMART" id="SM00382">
    <property type="entry name" value="AAA"/>
    <property type="match status" value="2"/>
</dbReference>
<feature type="transmembrane region" description="Helical" evidence="9">
    <location>
        <begin position="69"/>
        <end position="86"/>
    </location>
</feature>
<dbReference type="CDD" id="cd18543">
    <property type="entry name" value="ABC_6TM_Rv0194_D1_like"/>
    <property type="match status" value="1"/>
</dbReference>
<dbReference type="FunFam" id="3.40.50.300:FF:000836">
    <property type="entry name" value="ABC transporter B family member 25"/>
    <property type="match status" value="1"/>
</dbReference>
<comment type="subcellular location">
    <subcellularLocation>
        <location evidence="1">Cell membrane</location>
        <topology evidence="1">Multi-pass membrane protein</topology>
    </subcellularLocation>
</comment>
<evidence type="ECO:0000313" key="12">
    <source>
        <dbReference type="EMBL" id="ESU78676.1"/>
    </source>
</evidence>
<evidence type="ECO:0000313" key="13">
    <source>
        <dbReference type="Proteomes" id="UP000017944"/>
    </source>
</evidence>
<dbReference type="PROSITE" id="PS50893">
    <property type="entry name" value="ABC_TRANSPORTER_2"/>
    <property type="match status" value="2"/>
</dbReference>
<dbReference type="PANTHER" id="PTHR43394:SF1">
    <property type="entry name" value="ATP-BINDING CASSETTE SUB-FAMILY B MEMBER 10, MITOCHONDRIAL"/>
    <property type="match status" value="1"/>
</dbReference>
<feature type="transmembrane region" description="Helical" evidence="9">
    <location>
        <begin position="177"/>
        <end position="196"/>
    </location>
</feature>
<dbReference type="InterPro" id="IPR003439">
    <property type="entry name" value="ABC_transporter-like_ATP-bd"/>
</dbReference>
<dbReference type="PATRIC" id="fig|1401327.3.peg.2506"/>
<name>A0A090NFU6_SHIDY</name>
<evidence type="ECO:0000256" key="4">
    <source>
        <dbReference type="ARBA" id="ARBA00022692"/>
    </source>
</evidence>
<dbReference type="GO" id="GO:0016887">
    <property type="term" value="F:ATP hydrolysis activity"/>
    <property type="evidence" value="ECO:0007669"/>
    <property type="project" value="InterPro"/>
</dbReference>
<feature type="transmembrane region" description="Helical" evidence="9">
    <location>
        <begin position="106"/>
        <end position="126"/>
    </location>
</feature>
<dbReference type="Gene3D" id="3.40.50.300">
    <property type="entry name" value="P-loop containing nucleotide triphosphate hydrolases"/>
    <property type="match status" value="2"/>
</dbReference>
<dbReference type="Pfam" id="PF00664">
    <property type="entry name" value="ABC_membrane"/>
    <property type="match status" value="2"/>
</dbReference>
<organism evidence="12 13">
    <name type="scientific">Shigella dysenteriae WRSd3</name>
    <dbReference type="NCBI Taxonomy" id="1401327"/>
    <lineage>
        <taxon>Bacteria</taxon>
        <taxon>Pseudomonadati</taxon>
        <taxon>Pseudomonadota</taxon>
        <taxon>Gammaproteobacteria</taxon>
        <taxon>Enterobacterales</taxon>
        <taxon>Enterobacteriaceae</taxon>
        <taxon>Shigella</taxon>
    </lineage>
</organism>
<dbReference type="InterPro" id="IPR039421">
    <property type="entry name" value="Type_1_exporter"/>
</dbReference>
<evidence type="ECO:0000256" key="1">
    <source>
        <dbReference type="ARBA" id="ARBA00004651"/>
    </source>
</evidence>
<sequence>MIIICQPPSRSHASITMRDRSVLAFLRNDPASGSYFTDGGGLMPANHTPTPANSWIVRLARVCWERKKLSVIVVVASVSTILLAALTPLLTRQAVNDALAGNPARLPWLACGLLLIALVDFIGNYVRRGYAGMLSLWVQHTLRGRVFDSIQKLDGAGQDALRTGQVISRTNSDLQQVHTLLQMCPVPLAVFTYYIAGIAVMLWMSPAMTLIVVCVLVCLAITALRARRRVFAQTGLASDQLANLTEHIREVLAQISVVKSCVAEMRETHWLDRQSRQIVRVRIGAVISQAMPGATMLALPVLGQIVLLCYGGWSVMHGRIDLGTFVAFASFLAMLTGPTRVLASFLVIAQRTQASVERVFALIDTRSQMEDGTESINSQVVGLELENMSFDYHHGDRHILSDISFSLRAGETVAVVGASGSGKSTLLMLLARFYDPCSGKIWLNTSEGRQNLRDIRLEALRRRVGIVFEDAFLFAGTVAENIAYGHPQATADDIRRAAAAAGASDFINALPKGFDSLLTERGTNLSGGQRQRIALARALITAPDVLILDDTTSAVDAVTEAEINTALGRYADEGHMLLVIARRRSTLQLASRVVVLDKGRMVDTGTPAELEARCPAFRALMTGDSDFLATSHNSHNELWPAEPATQDDVTNTGDKGFVARMTRVPENAVQQALAGKGRKVTSLLKPVAWMFVIAALLIALDSAAGVGVLILLQHGIDSGVAAGDMSIIGLCALLALCLVIVGWCSYSLQTVFAARAAESVQHSVRLRSFGHMLRLGLPWHEKHADSRLTRMTVDVDSLARFLQNGLAGAATSLVTMFAIAATMFWLDPFLALTALSAVPVAALATMIYRRLSTPAYAQARLEIGKVNSTLQEKVSGLRVVQSHGQQELEGARLRALSERFRATRVRAQKYLAVYFPFLTFCTEASYAAVLLVGASQVAAGEMTAGVLAAFFLLLGQFYGPVQQLSGIVDAWQQATASGKHIDELLATEGTENLGSSSVLPVTGALHLDEVTFSYPDSHEPALNKLTLTIPEGMVVAVVGRSGAGKSTLIKLIAGLYFPTHGNIRIGVQMLDDASLTEYRRQIGLVDQDVALFSSDIAENIRYSRPSATNEDVEIASQRAGLYEMVCNLPQGFRTPVNNGGADLSAGQRQLIALARAQLANAHILLLDEATSCLDRTSEERLMSSLTDVVHAGKHSALIVAHRLTTAQRCDLIAVIDKGLLAEYGTHEQLLSAGGLYTRLWHDSVSSTALHRQHNMKEETPG</sequence>
<proteinExistence type="predicted"/>
<dbReference type="FunFam" id="1.20.1560.10:FF:000101">
    <property type="entry name" value="ABC transporter ATP-binding protein"/>
    <property type="match status" value="1"/>
</dbReference>
<dbReference type="InterPro" id="IPR036640">
    <property type="entry name" value="ABC1_TM_sf"/>
</dbReference>
<evidence type="ECO:0000256" key="9">
    <source>
        <dbReference type="SAM" id="Phobius"/>
    </source>
</evidence>
<keyword evidence="7 9" id="KW-1133">Transmembrane helix</keyword>
<dbReference type="GO" id="GO:0005886">
    <property type="term" value="C:plasma membrane"/>
    <property type="evidence" value="ECO:0007669"/>
    <property type="project" value="UniProtKB-SubCell"/>
</dbReference>
<dbReference type="InterPro" id="IPR003593">
    <property type="entry name" value="AAA+_ATPase"/>
</dbReference>
<dbReference type="SUPFAM" id="SSF90123">
    <property type="entry name" value="ABC transporter transmembrane region"/>
    <property type="match status" value="2"/>
</dbReference>
<feature type="domain" description="ABC transmembrane type-1" evidence="11">
    <location>
        <begin position="71"/>
        <end position="351"/>
    </location>
</feature>
<dbReference type="PANTHER" id="PTHR43394">
    <property type="entry name" value="ATP-DEPENDENT PERMEASE MDL1, MITOCHONDRIAL"/>
    <property type="match status" value="1"/>
</dbReference>
<dbReference type="CDD" id="cd18546">
    <property type="entry name" value="ABC_6TM_Rv0194_D2_like"/>
    <property type="match status" value="1"/>
</dbReference>
<keyword evidence="5" id="KW-0547">Nucleotide-binding</keyword>
<dbReference type="PROSITE" id="PS00211">
    <property type="entry name" value="ABC_TRANSPORTER_1"/>
    <property type="match status" value="1"/>
</dbReference>
<dbReference type="Gene3D" id="1.20.1560.10">
    <property type="entry name" value="ABC transporter type 1, transmembrane domain"/>
    <property type="match status" value="2"/>
</dbReference>
<keyword evidence="4 9" id="KW-0812">Transmembrane</keyword>
<evidence type="ECO:0000256" key="8">
    <source>
        <dbReference type="ARBA" id="ARBA00023136"/>
    </source>
</evidence>
<gene>
    <name evidence="12" type="ORF">WRSd3_02701</name>
</gene>
<dbReference type="InterPro" id="IPR011527">
    <property type="entry name" value="ABC1_TM_dom"/>
</dbReference>
<dbReference type="Pfam" id="PF00005">
    <property type="entry name" value="ABC_tran"/>
    <property type="match status" value="2"/>
</dbReference>
<dbReference type="PROSITE" id="PS50929">
    <property type="entry name" value="ABC_TM1F"/>
    <property type="match status" value="2"/>
</dbReference>
<keyword evidence="3" id="KW-1003">Cell membrane</keyword>
<dbReference type="FunFam" id="3.40.50.300:FF:000299">
    <property type="entry name" value="ABC transporter ATP-binding protein/permease"/>
    <property type="match status" value="1"/>
</dbReference>
<feature type="domain" description="ABC transporter" evidence="10">
    <location>
        <begin position="383"/>
        <end position="623"/>
    </location>
</feature>
<reference evidence="12 13" key="1">
    <citation type="submission" date="2013-10" db="EMBL/GenBank/DDBJ databases">
        <title>Draft genomes and the virulence plasmids of Sd1617 vaccine constructs: WRSd3 and WRSd5.</title>
        <authorList>
            <person name="Aksomboon Vongsawan A."/>
            <person name="Venkatesan M.M."/>
            <person name="Vaisvil B."/>
            <person name="Emel G."/>
            <person name="Kepatral V."/>
            <person name="Sethabutr O."/>
            <person name="Serichantalergs O."/>
            <person name="Mason C."/>
        </authorList>
    </citation>
    <scope>NUCLEOTIDE SEQUENCE [LARGE SCALE GENOMIC DNA]</scope>
    <source>
        <strain evidence="12 13">WRSd3</strain>
    </source>
</reference>
<feature type="transmembrane region" description="Helical" evidence="9">
    <location>
        <begin position="202"/>
        <end position="224"/>
    </location>
</feature>
<feature type="transmembrane region" description="Helical" evidence="9">
    <location>
        <begin position="290"/>
        <end position="313"/>
    </location>
</feature>
<keyword evidence="6 12" id="KW-0067">ATP-binding</keyword>
<accession>A0A090NFU6</accession>
<dbReference type="EMBL" id="AXUT01000221">
    <property type="protein sequence ID" value="ESU78676.1"/>
    <property type="molecule type" value="Genomic_DNA"/>
</dbReference>
<feature type="transmembrane region" description="Helical" evidence="9">
    <location>
        <begin position="725"/>
        <end position="746"/>
    </location>
</feature>
<feature type="transmembrane region" description="Helical" evidence="9">
    <location>
        <begin position="832"/>
        <end position="851"/>
    </location>
</feature>
<evidence type="ECO:0000256" key="3">
    <source>
        <dbReference type="ARBA" id="ARBA00022475"/>
    </source>
</evidence>
<dbReference type="InterPro" id="IPR027417">
    <property type="entry name" value="P-loop_NTPase"/>
</dbReference>
<dbReference type="SUPFAM" id="SSF52540">
    <property type="entry name" value="P-loop containing nucleoside triphosphate hydrolases"/>
    <property type="match status" value="2"/>
</dbReference>
<feature type="transmembrane region" description="Helical" evidence="9">
    <location>
        <begin position="687"/>
        <end position="713"/>
    </location>
</feature>
<feature type="transmembrane region" description="Helical" evidence="9">
    <location>
        <begin position="325"/>
        <end position="348"/>
    </location>
</feature>
<evidence type="ECO:0000256" key="7">
    <source>
        <dbReference type="ARBA" id="ARBA00022989"/>
    </source>
</evidence>
<dbReference type="AlphaFoldDB" id="A0A090NFU6"/>
<keyword evidence="2" id="KW-0813">Transport</keyword>
<dbReference type="GO" id="GO:0005737">
    <property type="term" value="C:cytoplasm"/>
    <property type="evidence" value="ECO:0007669"/>
    <property type="project" value="UniProtKB-ARBA"/>
</dbReference>